<protein>
    <submittedName>
        <fullName evidence="3">Tripartite-type tricarboxylate transporter receptor subunit TctC</fullName>
    </submittedName>
</protein>
<feature type="chain" id="PRO_5031233040" evidence="2">
    <location>
        <begin position="22"/>
        <end position="320"/>
    </location>
</feature>
<reference evidence="3 4" key="1">
    <citation type="submission" date="2020-08" db="EMBL/GenBank/DDBJ databases">
        <title>Functional genomics of gut bacteria from endangered species of beetles.</title>
        <authorList>
            <person name="Carlos-Shanley C."/>
        </authorList>
    </citation>
    <scope>NUCLEOTIDE SEQUENCE [LARGE SCALE GENOMIC DNA]</scope>
    <source>
        <strain evidence="3 4">S00198</strain>
    </source>
</reference>
<proteinExistence type="inferred from homology"/>
<dbReference type="EMBL" id="JACHLK010000016">
    <property type="protein sequence ID" value="MBB6563099.1"/>
    <property type="molecule type" value="Genomic_DNA"/>
</dbReference>
<dbReference type="AlphaFoldDB" id="A0A7X0UCK2"/>
<accession>A0A7X0UCK2</accession>
<feature type="signal peptide" evidence="2">
    <location>
        <begin position="1"/>
        <end position="21"/>
    </location>
</feature>
<dbReference type="Gene3D" id="3.40.190.10">
    <property type="entry name" value="Periplasmic binding protein-like II"/>
    <property type="match status" value="1"/>
</dbReference>
<dbReference type="Proteomes" id="UP000575083">
    <property type="component" value="Unassembled WGS sequence"/>
</dbReference>
<keyword evidence="2" id="KW-0732">Signal</keyword>
<dbReference type="RefSeq" id="WP_184863758.1">
    <property type="nucleotide sequence ID" value="NZ_JACHLK010000016.1"/>
</dbReference>
<dbReference type="PANTHER" id="PTHR42928:SF5">
    <property type="entry name" value="BLR1237 PROTEIN"/>
    <property type="match status" value="1"/>
</dbReference>
<dbReference type="InterPro" id="IPR042100">
    <property type="entry name" value="Bug_dom1"/>
</dbReference>
<dbReference type="PANTHER" id="PTHR42928">
    <property type="entry name" value="TRICARBOXYLATE-BINDING PROTEIN"/>
    <property type="match status" value="1"/>
</dbReference>
<dbReference type="Gene3D" id="3.40.190.150">
    <property type="entry name" value="Bordetella uptake gene, domain 1"/>
    <property type="match status" value="1"/>
</dbReference>
<comment type="similarity">
    <text evidence="1">Belongs to the UPF0065 (bug) family.</text>
</comment>
<organism evidence="3 4">
    <name type="scientific">Acidovorax soli</name>
    <dbReference type="NCBI Taxonomy" id="592050"/>
    <lineage>
        <taxon>Bacteria</taxon>
        <taxon>Pseudomonadati</taxon>
        <taxon>Pseudomonadota</taxon>
        <taxon>Betaproteobacteria</taxon>
        <taxon>Burkholderiales</taxon>
        <taxon>Comamonadaceae</taxon>
        <taxon>Acidovorax</taxon>
    </lineage>
</organism>
<dbReference type="PIRSF" id="PIRSF017082">
    <property type="entry name" value="YflP"/>
    <property type="match status" value="1"/>
</dbReference>
<evidence type="ECO:0000313" key="4">
    <source>
        <dbReference type="Proteomes" id="UP000575083"/>
    </source>
</evidence>
<keyword evidence="4" id="KW-1185">Reference proteome</keyword>
<evidence type="ECO:0000313" key="3">
    <source>
        <dbReference type="EMBL" id="MBB6563099.1"/>
    </source>
</evidence>
<dbReference type="Pfam" id="PF03401">
    <property type="entry name" value="TctC"/>
    <property type="match status" value="1"/>
</dbReference>
<name>A0A7X0UCK2_9BURK</name>
<gene>
    <name evidence="3" type="ORF">HNP48_005816</name>
</gene>
<comment type="caution">
    <text evidence="3">The sequence shown here is derived from an EMBL/GenBank/DDBJ whole genome shotgun (WGS) entry which is preliminary data.</text>
</comment>
<dbReference type="CDD" id="cd07012">
    <property type="entry name" value="PBP2_Bug_TTT"/>
    <property type="match status" value="1"/>
</dbReference>
<sequence length="320" mass="32722">MKLLHCIAGALLLGLATAAQASGYPAKPIRLIVGYSPSGAGDGIARIVAEAMAKELGQGIVVDNKPGAGSTLASTLLSRAPADGYTIGLATGTLYGIDQHLYGVRYMPADFTPINRLTVSPLVLAVSPKSGITQLKDLIATARARPGQLNYASSGIGGSPHLAALTFEKAIDAAMVHIPFKGGAPALQAVATGEVDLSFGTAASVLPLGRQGVVKMLGVTTQQPSAVAPGVPTLDAQGLPGFEFSFWFGLFGPAKLPPAVQARLVAASSKVLADPQVQEKLLSTGNEAAPFASPAAFHAWAVEAGKTQLERVKIANVKVE</sequence>
<dbReference type="InterPro" id="IPR005064">
    <property type="entry name" value="BUG"/>
</dbReference>
<evidence type="ECO:0000256" key="1">
    <source>
        <dbReference type="ARBA" id="ARBA00006987"/>
    </source>
</evidence>
<keyword evidence="3" id="KW-0675">Receptor</keyword>
<evidence type="ECO:0000256" key="2">
    <source>
        <dbReference type="SAM" id="SignalP"/>
    </source>
</evidence>
<dbReference type="SUPFAM" id="SSF53850">
    <property type="entry name" value="Periplasmic binding protein-like II"/>
    <property type="match status" value="1"/>
</dbReference>